<evidence type="ECO:0000313" key="2">
    <source>
        <dbReference type="EMBL" id="KAK2186810.1"/>
    </source>
</evidence>
<dbReference type="PANTHER" id="PTHR19290">
    <property type="entry name" value="BASIC HELIX-LOOP-HELIX PROTEIN NEUROGENIN-RELATED"/>
    <property type="match status" value="1"/>
</dbReference>
<proteinExistence type="predicted"/>
<dbReference type="Pfam" id="PF00010">
    <property type="entry name" value="HLH"/>
    <property type="match status" value="1"/>
</dbReference>
<dbReference type="GO" id="GO:0009653">
    <property type="term" value="P:anatomical structure morphogenesis"/>
    <property type="evidence" value="ECO:0007669"/>
    <property type="project" value="TreeGrafter"/>
</dbReference>
<feature type="domain" description="BHLH" evidence="1">
    <location>
        <begin position="1"/>
        <end position="41"/>
    </location>
</feature>
<dbReference type="GO" id="GO:0045944">
    <property type="term" value="P:positive regulation of transcription by RNA polymerase II"/>
    <property type="evidence" value="ECO:0007669"/>
    <property type="project" value="TreeGrafter"/>
</dbReference>
<keyword evidence="3" id="KW-1185">Reference proteome</keyword>
<dbReference type="AlphaFoldDB" id="A0AAD9P2M3"/>
<reference evidence="2" key="1">
    <citation type="journal article" date="2023" name="Mol. Biol. Evol.">
        <title>Third-Generation Sequencing Reveals the Adaptive Role of the Epigenome in Three Deep-Sea Polychaetes.</title>
        <authorList>
            <person name="Perez M."/>
            <person name="Aroh O."/>
            <person name="Sun Y."/>
            <person name="Lan Y."/>
            <person name="Juniper S.K."/>
            <person name="Young C.R."/>
            <person name="Angers B."/>
            <person name="Qian P.Y."/>
        </authorList>
    </citation>
    <scope>NUCLEOTIDE SEQUENCE</scope>
    <source>
        <strain evidence="2">R07B-5</strain>
    </source>
</reference>
<sequence>MSQINTAFETLRRAMPGENVDEKKVTKISTLRLAMQYINELRIILGQEDLMSSSSSDVVDVVG</sequence>
<dbReference type="EMBL" id="JAODUO010000188">
    <property type="protein sequence ID" value="KAK2186810.1"/>
    <property type="molecule type" value="Genomic_DNA"/>
</dbReference>
<dbReference type="InterPro" id="IPR050359">
    <property type="entry name" value="bHLH_transcription_factors"/>
</dbReference>
<dbReference type="Proteomes" id="UP001209878">
    <property type="component" value="Unassembled WGS sequence"/>
</dbReference>
<dbReference type="SMART" id="SM00353">
    <property type="entry name" value="HLH"/>
    <property type="match status" value="1"/>
</dbReference>
<dbReference type="Gene3D" id="4.10.280.10">
    <property type="entry name" value="Helix-loop-helix DNA-binding domain"/>
    <property type="match status" value="1"/>
</dbReference>
<dbReference type="GO" id="GO:0046983">
    <property type="term" value="F:protein dimerization activity"/>
    <property type="evidence" value="ECO:0007669"/>
    <property type="project" value="InterPro"/>
</dbReference>
<evidence type="ECO:0000313" key="3">
    <source>
        <dbReference type="Proteomes" id="UP001209878"/>
    </source>
</evidence>
<dbReference type="InterPro" id="IPR036638">
    <property type="entry name" value="HLH_DNA-bd_sf"/>
</dbReference>
<protein>
    <recommendedName>
        <fullName evidence="1">BHLH domain-containing protein</fullName>
    </recommendedName>
</protein>
<dbReference type="InterPro" id="IPR011598">
    <property type="entry name" value="bHLH_dom"/>
</dbReference>
<dbReference type="GO" id="GO:0005634">
    <property type="term" value="C:nucleus"/>
    <property type="evidence" value="ECO:0007669"/>
    <property type="project" value="TreeGrafter"/>
</dbReference>
<organism evidence="2 3">
    <name type="scientific">Ridgeia piscesae</name>
    <name type="common">Tubeworm</name>
    <dbReference type="NCBI Taxonomy" id="27915"/>
    <lineage>
        <taxon>Eukaryota</taxon>
        <taxon>Metazoa</taxon>
        <taxon>Spiralia</taxon>
        <taxon>Lophotrochozoa</taxon>
        <taxon>Annelida</taxon>
        <taxon>Polychaeta</taxon>
        <taxon>Sedentaria</taxon>
        <taxon>Canalipalpata</taxon>
        <taxon>Sabellida</taxon>
        <taxon>Siboglinidae</taxon>
        <taxon>Ridgeia</taxon>
    </lineage>
</organism>
<dbReference type="GO" id="GO:0070888">
    <property type="term" value="F:E-box binding"/>
    <property type="evidence" value="ECO:0007669"/>
    <property type="project" value="TreeGrafter"/>
</dbReference>
<dbReference type="PROSITE" id="PS50888">
    <property type="entry name" value="BHLH"/>
    <property type="match status" value="1"/>
</dbReference>
<comment type="caution">
    <text evidence="2">The sequence shown here is derived from an EMBL/GenBank/DDBJ whole genome shotgun (WGS) entry which is preliminary data.</text>
</comment>
<evidence type="ECO:0000259" key="1">
    <source>
        <dbReference type="PROSITE" id="PS50888"/>
    </source>
</evidence>
<accession>A0AAD9P2M3</accession>
<dbReference type="PANTHER" id="PTHR19290:SF147">
    <property type="entry name" value="HELIX-LOOP-HELIX PROTEIN DELILAH"/>
    <property type="match status" value="1"/>
</dbReference>
<dbReference type="SUPFAM" id="SSF47459">
    <property type="entry name" value="HLH, helix-loop-helix DNA-binding domain"/>
    <property type="match status" value="1"/>
</dbReference>
<dbReference type="GO" id="GO:0003700">
    <property type="term" value="F:DNA-binding transcription factor activity"/>
    <property type="evidence" value="ECO:0007669"/>
    <property type="project" value="TreeGrafter"/>
</dbReference>
<gene>
    <name evidence="2" type="ORF">NP493_188g03002</name>
</gene>
<name>A0AAD9P2M3_RIDPI</name>